<keyword evidence="3" id="KW-0233">DNA recombination</keyword>
<sequence length="298" mass="34595">MEKEVAEFLKFLVNDRHLSDNTIMSYRRDLNQTMAYLTSRGVSQWQQVDQYMLIEVLNTFRHQHKANSTINRVISSLRQFYKYMVRHHYLTVNPMDMIDHQYDIDDQSTPPVILSEEEIERLLQVPDPSTPIGLRDRALLEVLDATGMKVSEVITLKITALHLDVKLLQLTGKNGRERIIPLSKPAVIWLKKYLESGRPQLTKDSKLMTVFVNAHGQPLTRQGIWKKMKEWVNKAQIAKEVTPQTIRYSFAVHLIENGADIQLLQEILGYNAMKALQPYLKVSPQELTANYIKYHPRA</sequence>
<dbReference type="InterPro" id="IPR044068">
    <property type="entry name" value="CB"/>
</dbReference>
<dbReference type="PROSITE" id="PS51900">
    <property type="entry name" value="CB"/>
    <property type="match status" value="1"/>
</dbReference>
<dbReference type="PANTHER" id="PTHR30349">
    <property type="entry name" value="PHAGE INTEGRASE-RELATED"/>
    <property type="match status" value="1"/>
</dbReference>
<dbReference type="EMBL" id="JACIVA010000038">
    <property type="protein sequence ID" value="MBB1096915.1"/>
    <property type="molecule type" value="Genomic_DNA"/>
</dbReference>
<evidence type="ECO:0000259" key="6">
    <source>
        <dbReference type="PROSITE" id="PS51900"/>
    </source>
</evidence>
<dbReference type="Proteomes" id="UP000517106">
    <property type="component" value="Unassembled WGS sequence"/>
</dbReference>
<dbReference type="AlphaFoldDB" id="A0A7W3YMU2"/>
<dbReference type="InterPro" id="IPR050090">
    <property type="entry name" value="Tyrosine_recombinase_XerCD"/>
</dbReference>
<evidence type="ECO:0000256" key="4">
    <source>
        <dbReference type="PROSITE-ProRule" id="PRU01248"/>
    </source>
</evidence>
<dbReference type="InterPro" id="IPR010998">
    <property type="entry name" value="Integrase_recombinase_N"/>
</dbReference>
<keyword evidence="8" id="KW-1185">Reference proteome</keyword>
<comment type="caution">
    <text evidence="7">The sequence shown here is derived from an EMBL/GenBank/DDBJ whole genome shotgun (WGS) entry which is preliminary data.</text>
</comment>
<protein>
    <submittedName>
        <fullName evidence="7">Tyrosine-type recombinase/integrase</fullName>
    </submittedName>
</protein>
<gene>
    <name evidence="7" type="ORF">H5S09_02980</name>
</gene>
<dbReference type="Gene3D" id="1.10.150.130">
    <property type="match status" value="1"/>
</dbReference>
<accession>A0A7W3YMU2</accession>
<dbReference type="PANTHER" id="PTHR30349:SF81">
    <property type="entry name" value="TYROSINE RECOMBINASE XERC"/>
    <property type="match status" value="1"/>
</dbReference>
<keyword evidence="2 4" id="KW-0238">DNA-binding</keyword>
<dbReference type="Gene3D" id="1.10.443.10">
    <property type="entry name" value="Intergrase catalytic core"/>
    <property type="match status" value="1"/>
</dbReference>
<dbReference type="InterPro" id="IPR013762">
    <property type="entry name" value="Integrase-like_cat_sf"/>
</dbReference>
<keyword evidence="1" id="KW-0229">DNA integration</keyword>
<dbReference type="GO" id="GO:0003677">
    <property type="term" value="F:DNA binding"/>
    <property type="evidence" value="ECO:0007669"/>
    <property type="project" value="UniProtKB-UniRule"/>
</dbReference>
<evidence type="ECO:0000256" key="1">
    <source>
        <dbReference type="ARBA" id="ARBA00022908"/>
    </source>
</evidence>
<dbReference type="GO" id="GO:0006310">
    <property type="term" value="P:DNA recombination"/>
    <property type="evidence" value="ECO:0007669"/>
    <property type="project" value="UniProtKB-KW"/>
</dbReference>
<dbReference type="GO" id="GO:0015074">
    <property type="term" value="P:DNA integration"/>
    <property type="evidence" value="ECO:0007669"/>
    <property type="project" value="UniProtKB-KW"/>
</dbReference>
<dbReference type="RefSeq" id="WP_182595531.1">
    <property type="nucleotide sequence ID" value="NZ_JACIVA010000038.1"/>
</dbReference>
<name>A0A7W3YMU2_9LACO</name>
<feature type="domain" description="Tyr recombinase" evidence="5">
    <location>
        <begin position="109"/>
        <end position="292"/>
    </location>
</feature>
<dbReference type="SUPFAM" id="SSF56349">
    <property type="entry name" value="DNA breaking-rejoining enzymes"/>
    <property type="match status" value="1"/>
</dbReference>
<dbReference type="InterPro" id="IPR011010">
    <property type="entry name" value="DNA_brk_join_enz"/>
</dbReference>
<dbReference type="InterPro" id="IPR002104">
    <property type="entry name" value="Integrase_catalytic"/>
</dbReference>
<reference evidence="7 8" key="1">
    <citation type="submission" date="2020-07" db="EMBL/GenBank/DDBJ databases">
        <title>Description of Limosilactobacillus balticus sp. nov., Limosilactobacillus agrestis sp. nov., Limosilactobacillus albertensis sp. nov., Limosilactobacillus rudii sp. nov., Limosilactobacillus fastidiosus sp. nov., five novel Limosilactobacillus species isolated from the vertebrate gastrointestinal tract, and proposal of 6 subspecies of Limosilactobacillus reuteri adapted to the gastrointestinal tract of specific vertebrate hosts.</title>
        <authorList>
            <person name="Li F."/>
            <person name="Cheng C."/>
            <person name="Zheng J."/>
            <person name="Quevedo R.M."/>
            <person name="Li J."/>
            <person name="Roos S."/>
            <person name="Gaenzle M.G."/>
            <person name="Walter J."/>
        </authorList>
    </citation>
    <scope>NUCLEOTIDE SEQUENCE [LARGE SCALE GENOMIC DNA]</scope>
    <source>
        <strain evidence="7 8">STM2_1</strain>
    </source>
</reference>
<dbReference type="PROSITE" id="PS51898">
    <property type="entry name" value="TYR_RECOMBINASE"/>
    <property type="match status" value="1"/>
</dbReference>
<organism evidence="7 8">
    <name type="scientific">Limosilactobacillus rudii</name>
    <dbReference type="NCBI Taxonomy" id="2759755"/>
    <lineage>
        <taxon>Bacteria</taxon>
        <taxon>Bacillati</taxon>
        <taxon>Bacillota</taxon>
        <taxon>Bacilli</taxon>
        <taxon>Lactobacillales</taxon>
        <taxon>Lactobacillaceae</taxon>
        <taxon>Limosilactobacillus</taxon>
    </lineage>
</organism>
<dbReference type="Pfam" id="PF02899">
    <property type="entry name" value="Phage_int_SAM_1"/>
    <property type="match status" value="1"/>
</dbReference>
<evidence type="ECO:0000256" key="3">
    <source>
        <dbReference type="ARBA" id="ARBA00023172"/>
    </source>
</evidence>
<evidence type="ECO:0000313" key="7">
    <source>
        <dbReference type="EMBL" id="MBB1096915.1"/>
    </source>
</evidence>
<dbReference type="Pfam" id="PF00589">
    <property type="entry name" value="Phage_integrase"/>
    <property type="match status" value="1"/>
</dbReference>
<proteinExistence type="predicted"/>
<evidence type="ECO:0000259" key="5">
    <source>
        <dbReference type="PROSITE" id="PS51898"/>
    </source>
</evidence>
<evidence type="ECO:0000256" key="2">
    <source>
        <dbReference type="ARBA" id="ARBA00023125"/>
    </source>
</evidence>
<feature type="domain" description="Core-binding (CB)" evidence="6">
    <location>
        <begin position="1"/>
        <end position="85"/>
    </location>
</feature>
<dbReference type="InterPro" id="IPR004107">
    <property type="entry name" value="Integrase_SAM-like_N"/>
</dbReference>
<evidence type="ECO:0000313" key="8">
    <source>
        <dbReference type="Proteomes" id="UP000517106"/>
    </source>
</evidence>